<dbReference type="RefSeq" id="WP_253020096.1">
    <property type="nucleotide sequence ID" value="NZ_JAJAGH010000015.1"/>
</dbReference>
<name>A0A9J6QUW6_9FIRM</name>
<dbReference type="InterPro" id="IPR012347">
    <property type="entry name" value="Ferritin-like"/>
</dbReference>
<comment type="caution">
    <text evidence="2">The sequence shown here is derived from an EMBL/GenBank/DDBJ whole genome shotgun (WGS) entry which is preliminary data.</text>
</comment>
<dbReference type="Pfam" id="PF03713">
    <property type="entry name" value="DUF305"/>
    <property type="match status" value="1"/>
</dbReference>
<accession>A0A9J6QUW6</accession>
<dbReference type="PANTHER" id="PTHR36933:SF1">
    <property type="entry name" value="SLL0788 PROTEIN"/>
    <property type="match status" value="1"/>
</dbReference>
<feature type="domain" description="DUF305" evidence="1">
    <location>
        <begin position="41"/>
        <end position="184"/>
    </location>
</feature>
<dbReference type="PANTHER" id="PTHR36933">
    <property type="entry name" value="SLL0788 PROTEIN"/>
    <property type="match status" value="1"/>
</dbReference>
<evidence type="ECO:0000313" key="2">
    <source>
        <dbReference type="EMBL" id="MCU7377630.1"/>
    </source>
</evidence>
<protein>
    <submittedName>
        <fullName evidence="2">DUF305 domain-containing protein</fullName>
    </submittedName>
</protein>
<gene>
    <name evidence="2" type="ORF">OBO34_04580</name>
</gene>
<evidence type="ECO:0000259" key="1">
    <source>
        <dbReference type="Pfam" id="PF03713"/>
    </source>
</evidence>
<dbReference type="EMBL" id="JAOSHN010000002">
    <property type="protein sequence ID" value="MCU7377630.1"/>
    <property type="molecule type" value="Genomic_DNA"/>
</dbReference>
<proteinExistence type="predicted"/>
<dbReference type="Proteomes" id="UP001065549">
    <property type="component" value="Unassembled WGS sequence"/>
</dbReference>
<dbReference type="InterPro" id="IPR005183">
    <property type="entry name" value="DUF305_CopM-like"/>
</dbReference>
<keyword evidence="3" id="KW-1185">Reference proteome</keyword>
<sequence>MNKQTGLSCAAEMYLCAYEGILIDMMLGMSGVRPADSISENFIAQMIPHHQAAIAMSRNILRYTDNEELKEIARGIISSQTESIEDMRDIACSCGRQINGRTELNRYQCKVNTIIQVMFSEMINTGADNCINCDFLREMIPHHMGAVRMSRNALDFDICPQLKPILTAIIVSQEEGIQQMRELLQKLN</sequence>
<organism evidence="2 3">
    <name type="scientific">Hominibacterium faecale</name>
    <dbReference type="NCBI Taxonomy" id="2839743"/>
    <lineage>
        <taxon>Bacteria</taxon>
        <taxon>Bacillati</taxon>
        <taxon>Bacillota</taxon>
        <taxon>Clostridia</taxon>
        <taxon>Peptostreptococcales</taxon>
        <taxon>Anaerovoracaceae</taxon>
        <taxon>Hominibacterium</taxon>
    </lineage>
</organism>
<reference evidence="2" key="1">
    <citation type="submission" date="2022-09" db="EMBL/GenBank/DDBJ databases">
        <title>Culturomic study of gut microbiota in children with autism spectrum disorder.</title>
        <authorList>
            <person name="Efimov B.A."/>
            <person name="Chaplin A.V."/>
            <person name="Sokolova S.R."/>
            <person name="Pikina A.P."/>
            <person name="Korzhanova M."/>
            <person name="Belova V."/>
            <person name="Korostin D."/>
        </authorList>
    </citation>
    <scope>NUCLEOTIDE SEQUENCE</scope>
    <source>
        <strain evidence="2">ASD5510</strain>
    </source>
</reference>
<dbReference type="Gene3D" id="1.20.1260.10">
    <property type="match status" value="2"/>
</dbReference>
<dbReference type="AlphaFoldDB" id="A0A9J6QUW6"/>
<evidence type="ECO:0000313" key="3">
    <source>
        <dbReference type="Proteomes" id="UP001065549"/>
    </source>
</evidence>